<reference evidence="3" key="1">
    <citation type="submission" date="2016-07" db="EMBL/GenBank/DDBJ databases">
        <title>Nontailed viruses are major unrecognized killers of bacteria in the ocean.</title>
        <authorList>
            <person name="Kauffman K."/>
            <person name="Hussain F."/>
            <person name="Yang J."/>
            <person name="Arevalo P."/>
            <person name="Brown J."/>
            <person name="Cutler M."/>
            <person name="Kelly L."/>
            <person name="Polz M.F."/>
        </authorList>
    </citation>
    <scope>NUCLEOTIDE SEQUENCE [LARGE SCALE GENOMIC DNA]</scope>
    <source>
        <strain evidence="3">10N.286.55.C1</strain>
    </source>
</reference>
<keyword evidence="1" id="KW-0732">Signal</keyword>
<organism evidence="2 3">
    <name type="scientific">Vibrio lentus</name>
    <dbReference type="NCBI Taxonomy" id="136468"/>
    <lineage>
        <taxon>Bacteria</taxon>
        <taxon>Pseudomonadati</taxon>
        <taxon>Pseudomonadota</taxon>
        <taxon>Gammaproteobacteria</taxon>
        <taxon>Vibrionales</taxon>
        <taxon>Vibrionaceae</taxon>
        <taxon>Vibrio</taxon>
    </lineage>
</organism>
<dbReference type="EMBL" id="MCSI01000138">
    <property type="protein sequence ID" value="PME61008.1"/>
    <property type="molecule type" value="Genomic_DNA"/>
</dbReference>
<proteinExistence type="predicted"/>
<protein>
    <submittedName>
        <fullName evidence="2">Uncharacterized protein</fullName>
    </submittedName>
</protein>
<feature type="signal peptide" evidence="1">
    <location>
        <begin position="1"/>
        <end position="21"/>
    </location>
</feature>
<comment type="caution">
    <text evidence="2">The sequence shown here is derived from an EMBL/GenBank/DDBJ whole genome shotgun (WGS) entry which is preliminary data.</text>
</comment>
<sequence length="175" mass="19439">MKKVAILHLFLSVFVSTSSWAETISPTGGFGTLSVDNMTQGQLLWLNGRIGDAIYSFTLQDGKECTLKVPVAVGRISEPDFGISETEGLAIVVMSQRLNDALLQGKRINSEEWRFTTKAYDENIDGLIINGISFEEGFVLNSKRKWISWFLRDEQNVVCHSSKSSDLIGEPFASQ</sequence>
<evidence type="ECO:0000313" key="3">
    <source>
        <dbReference type="Proteomes" id="UP000235778"/>
    </source>
</evidence>
<accession>A0A2N7BQ37</accession>
<dbReference type="RefSeq" id="WP_065584844.1">
    <property type="nucleotide sequence ID" value="NZ_MCSH01000169.1"/>
</dbReference>
<dbReference type="Proteomes" id="UP000235778">
    <property type="component" value="Unassembled WGS sequence"/>
</dbReference>
<gene>
    <name evidence="2" type="ORF">BCV30_12320</name>
</gene>
<evidence type="ECO:0000256" key="1">
    <source>
        <dbReference type="SAM" id="SignalP"/>
    </source>
</evidence>
<evidence type="ECO:0000313" key="2">
    <source>
        <dbReference type="EMBL" id="PME61008.1"/>
    </source>
</evidence>
<name>A0A2N7BQ37_9VIBR</name>
<feature type="chain" id="PRO_5015002381" evidence="1">
    <location>
        <begin position="22"/>
        <end position="175"/>
    </location>
</feature>
<dbReference type="AlphaFoldDB" id="A0A2N7BQ37"/>